<organism evidence="1 2">
    <name type="scientific">Glycomyces paridis</name>
    <dbReference type="NCBI Taxonomy" id="2126555"/>
    <lineage>
        <taxon>Bacteria</taxon>
        <taxon>Bacillati</taxon>
        <taxon>Actinomycetota</taxon>
        <taxon>Actinomycetes</taxon>
        <taxon>Glycomycetales</taxon>
        <taxon>Glycomycetaceae</taxon>
        <taxon>Glycomyces</taxon>
    </lineage>
</organism>
<comment type="caution">
    <text evidence="1">The sequence shown here is derived from an EMBL/GenBank/DDBJ whole genome shotgun (WGS) entry which is preliminary data.</text>
</comment>
<reference evidence="1 2" key="1">
    <citation type="journal article" date="2018" name="Int. J. Syst. Evol. Microbiol.">
        <title>Glycomyces paridis sp. nov., isolated from the medicinal plant Paris polyphylla.</title>
        <authorList>
            <person name="Fang X.M."/>
            <person name="Bai J.L."/>
            <person name="Su J."/>
            <person name="Zhao L.L."/>
            <person name="Liu H.Y."/>
            <person name="Ma B.P."/>
            <person name="Zhang Y.Q."/>
            <person name="Yu L.Y."/>
        </authorList>
    </citation>
    <scope>NUCLEOTIDE SEQUENCE [LARGE SCALE GENOMIC DNA]</scope>
    <source>
        <strain evidence="1 2">CPCC 204357</strain>
    </source>
</reference>
<sequence>MGGGELREAAIAEAVVFRLSVLRSVMQELETVAYQAPAEFRSGSRLKSARMWADELAEQVKRLQRGLEEIESGSYLGEALR</sequence>
<protein>
    <submittedName>
        <fullName evidence="1">Uncharacterized protein</fullName>
    </submittedName>
</protein>
<name>A0A4V4HPH4_9ACTN</name>
<dbReference type="RefSeq" id="WP_136528919.1">
    <property type="nucleotide sequence ID" value="NZ_STGX01000004.1"/>
</dbReference>
<evidence type="ECO:0000313" key="2">
    <source>
        <dbReference type="Proteomes" id="UP000305792"/>
    </source>
</evidence>
<evidence type="ECO:0000313" key="1">
    <source>
        <dbReference type="EMBL" id="THV30046.1"/>
    </source>
</evidence>
<accession>A0A4V4HPH4</accession>
<proteinExistence type="predicted"/>
<dbReference type="EMBL" id="STGX01000004">
    <property type="protein sequence ID" value="THV30046.1"/>
    <property type="molecule type" value="Genomic_DNA"/>
</dbReference>
<dbReference type="AlphaFoldDB" id="A0A4V4HPH4"/>
<dbReference type="Proteomes" id="UP000305792">
    <property type="component" value="Unassembled WGS sequence"/>
</dbReference>
<gene>
    <name evidence="1" type="ORF">E9998_06610</name>
</gene>
<keyword evidence="2" id="KW-1185">Reference proteome</keyword>